<dbReference type="Proteomes" id="UP000023152">
    <property type="component" value="Unassembled WGS sequence"/>
</dbReference>
<evidence type="ECO:0000313" key="2">
    <source>
        <dbReference type="EMBL" id="ETO05883.1"/>
    </source>
</evidence>
<sequence>MYTSKQSTSCSKCNTPSVVESDGDKKKSGKKSKEDSSGGNEVDNEPVEDRKELEQKKKDKDKDKDNEKKKRLDTKNNNTNNNNEVRELKEEVNRQITNKSKLRVISGVYCSHIDATRQHNDCYFQARTTD</sequence>
<evidence type="ECO:0000313" key="3">
    <source>
        <dbReference type="Proteomes" id="UP000023152"/>
    </source>
</evidence>
<comment type="caution">
    <text evidence="2">The sequence shown here is derived from an EMBL/GenBank/DDBJ whole genome shotgun (WGS) entry which is preliminary data.</text>
</comment>
<accession>X6LVG0</accession>
<feature type="compositionally biased region" description="Basic and acidic residues" evidence="1">
    <location>
        <begin position="47"/>
        <end position="74"/>
    </location>
</feature>
<name>X6LVG0_RETFI</name>
<feature type="region of interest" description="Disordered" evidence="1">
    <location>
        <begin position="1"/>
        <end position="88"/>
    </location>
</feature>
<dbReference type="EMBL" id="ASPP01027695">
    <property type="protein sequence ID" value="ETO05883.1"/>
    <property type="molecule type" value="Genomic_DNA"/>
</dbReference>
<reference evidence="2 3" key="1">
    <citation type="journal article" date="2013" name="Curr. Biol.">
        <title>The Genome of the Foraminiferan Reticulomyxa filosa.</title>
        <authorList>
            <person name="Glockner G."/>
            <person name="Hulsmann N."/>
            <person name="Schleicher M."/>
            <person name="Noegel A.A."/>
            <person name="Eichinger L."/>
            <person name="Gallinger C."/>
            <person name="Pawlowski J."/>
            <person name="Sierra R."/>
            <person name="Euteneuer U."/>
            <person name="Pillet L."/>
            <person name="Moustafa A."/>
            <person name="Platzer M."/>
            <person name="Groth M."/>
            <person name="Szafranski K."/>
            <person name="Schliwa M."/>
        </authorList>
    </citation>
    <scope>NUCLEOTIDE SEQUENCE [LARGE SCALE GENOMIC DNA]</scope>
</reference>
<keyword evidence="3" id="KW-1185">Reference proteome</keyword>
<gene>
    <name evidence="2" type="ORF">RFI_31514</name>
</gene>
<feature type="compositionally biased region" description="Polar residues" evidence="1">
    <location>
        <begin position="1"/>
        <end position="18"/>
    </location>
</feature>
<evidence type="ECO:0000256" key="1">
    <source>
        <dbReference type="SAM" id="MobiDB-lite"/>
    </source>
</evidence>
<feature type="compositionally biased region" description="Basic and acidic residues" evidence="1">
    <location>
        <begin position="22"/>
        <end position="36"/>
    </location>
</feature>
<organism evidence="2 3">
    <name type="scientific">Reticulomyxa filosa</name>
    <dbReference type="NCBI Taxonomy" id="46433"/>
    <lineage>
        <taxon>Eukaryota</taxon>
        <taxon>Sar</taxon>
        <taxon>Rhizaria</taxon>
        <taxon>Retaria</taxon>
        <taxon>Foraminifera</taxon>
        <taxon>Monothalamids</taxon>
        <taxon>Reticulomyxidae</taxon>
        <taxon>Reticulomyxa</taxon>
    </lineage>
</organism>
<proteinExistence type="predicted"/>
<protein>
    <submittedName>
        <fullName evidence="2">Uncharacterized protein</fullName>
    </submittedName>
</protein>
<dbReference type="AlphaFoldDB" id="X6LVG0"/>